<name>A0A015IT62_RHIIW</name>
<dbReference type="GO" id="GO:0003676">
    <property type="term" value="F:nucleic acid binding"/>
    <property type="evidence" value="ECO:0007669"/>
    <property type="project" value="InterPro"/>
</dbReference>
<dbReference type="PANTHER" id="PTHR46564">
    <property type="entry name" value="TRANSPOSASE"/>
    <property type="match status" value="1"/>
</dbReference>
<dbReference type="InterPro" id="IPR047655">
    <property type="entry name" value="Transpos_IS630-like"/>
</dbReference>
<dbReference type="InterPro" id="IPR036397">
    <property type="entry name" value="RNaseH_sf"/>
</dbReference>
<evidence type="ECO:0000259" key="1">
    <source>
        <dbReference type="Pfam" id="PF13358"/>
    </source>
</evidence>
<dbReference type="SUPFAM" id="SSF53098">
    <property type="entry name" value="Ribonuclease H-like"/>
    <property type="match status" value="1"/>
</dbReference>
<dbReference type="OrthoDB" id="2428500at2759"/>
<dbReference type="EMBL" id="JEMT01025930">
    <property type="protein sequence ID" value="EXX60422.1"/>
    <property type="molecule type" value="Genomic_DNA"/>
</dbReference>
<evidence type="ECO:0000313" key="3">
    <source>
        <dbReference type="Proteomes" id="UP000022910"/>
    </source>
</evidence>
<comment type="caution">
    <text evidence="2">The sequence shown here is derived from an EMBL/GenBank/DDBJ whole genome shotgun (WGS) entry which is preliminary data.</text>
</comment>
<protein>
    <recommendedName>
        <fullName evidence="1">Tc1-like transposase DDE domain-containing protein</fullName>
    </recommendedName>
</protein>
<gene>
    <name evidence="2" type="ORF">RirG_180030</name>
</gene>
<keyword evidence="3" id="KW-1185">Reference proteome</keyword>
<dbReference type="STRING" id="1432141.A0A015IT62"/>
<proteinExistence type="predicted"/>
<dbReference type="NCBIfam" id="NF033545">
    <property type="entry name" value="transpos_IS630"/>
    <property type="match status" value="1"/>
</dbReference>
<feature type="domain" description="Tc1-like transposase DDE" evidence="1">
    <location>
        <begin position="92"/>
        <end position="231"/>
    </location>
</feature>
<reference evidence="2 3" key="1">
    <citation type="submission" date="2014-02" db="EMBL/GenBank/DDBJ databases">
        <title>Single nucleus genome sequencing reveals high similarity among nuclei of an endomycorrhizal fungus.</title>
        <authorList>
            <person name="Lin K."/>
            <person name="Geurts R."/>
            <person name="Zhang Z."/>
            <person name="Limpens E."/>
            <person name="Saunders D.G."/>
            <person name="Mu D."/>
            <person name="Pang E."/>
            <person name="Cao H."/>
            <person name="Cha H."/>
            <person name="Lin T."/>
            <person name="Zhou Q."/>
            <person name="Shang Y."/>
            <person name="Li Y."/>
            <person name="Ivanov S."/>
            <person name="Sharma T."/>
            <person name="Velzen R.V."/>
            <person name="Ruijter N.D."/>
            <person name="Aanen D.K."/>
            <person name="Win J."/>
            <person name="Kamoun S."/>
            <person name="Bisseling T."/>
            <person name="Huang S."/>
        </authorList>
    </citation>
    <scope>NUCLEOTIDE SEQUENCE [LARGE SCALE GENOMIC DNA]</scope>
    <source>
        <strain evidence="3">DAOM197198w</strain>
    </source>
</reference>
<dbReference type="InterPro" id="IPR038717">
    <property type="entry name" value="Tc1-like_DDE_dom"/>
</dbReference>
<dbReference type="Pfam" id="PF13358">
    <property type="entry name" value="DDE_3"/>
    <property type="match status" value="1"/>
</dbReference>
<dbReference type="Proteomes" id="UP000022910">
    <property type="component" value="Unassembled WGS sequence"/>
</dbReference>
<dbReference type="AlphaFoldDB" id="A0A015IT62"/>
<dbReference type="InterPro" id="IPR012337">
    <property type="entry name" value="RNaseH-like_sf"/>
</dbReference>
<dbReference type="PANTHER" id="PTHR46564:SF1">
    <property type="entry name" value="TRANSPOSASE"/>
    <property type="match status" value="1"/>
</dbReference>
<accession>A0A015IT62</accession>
<dbReference type="Gene3D" id="3.30.420.10">
    <property type="entry name" value="Ribonuclease H-like superfamily/Ribonuclease H"/>
    <property type="match status" value="1"/>
</dbReference>
<dbReference type="OMA" id="FPIKNRV"/>
<dbReference type="HOGENOM" id="CLU_056788_1_0_1"/>
<organism evidence="2 3">
    <name type="scientific">Rhizophagus irregularis (strain DAOM 197198w)</name>
    <name type="common">Glomus intraradices</name>
    <dbReference type="NCBI Taxonomy" id="1432141"/>
    <lineage>
        <taxon>Eukaryota</taxon>
        <taxon>Fungi</taxon>
        <taxon>Fungi incertae sedis</taxon>
        <taxon>Mucoromycota</taxon>
        <taxon>Glomeromycotina</taxon>
        <taxon>Glomeromycetes</taxon>
        <taxon>Glomerales</taxon>
        <taxon>Glomeraceae</taxon>
        <taxon>Rhizophagus</taxon>
    </lineage>
</organism>
<sequence>MGCVNDLFTGKSGKRKIFTSEDMQEKVDYYLDELIYEMEIKTGKLVSIPTLCRSLQHCGITRKKLQKVAHEQNETLRGFFMYQIGIEYNAEQLIFIDETSKNKRSISRLYGYSYKNCRAKKKVVFIRGKRYTILPALTVDGFIAADIMEGSCDKDRFRTFIITQVLPQMNPYPGKNSVLIMDNARIHHDEDLVKSVEEFGCRILYLPPYSPDLNPIETAFSALKSWLKRYRDIVNNCDDPIYILFVALSQTTPNMAKQYFQQSIYM</sequence>
<evidence type="ECO:0000313" key="2">
    <source>
        <dbReference type="EMBL" id="EXX60422.1"/>
    </source>
</evidence>